<dbReference type="InterPro" id="IPR003675">
    <property type="entry name" value="Rce1/LyrA-like_dom"/>
</dbReference>
<feature type="domain" description="CAAX prenyl protease 2/Lysostaphin resistance protein A-like" evidence="2">
    <location>
        <begin position="124"/>
        <end position="215"/>
    </location>
</feature>
<gene>
    <name evidence="3" type="ORF">BAZ10_11440</name>
</gene>
<dbReference type="PANTHER" id="PTHR39430:SF1">
    <property type="entry name" value="PROTEASE"/>
    <property type="match status" value="1"/>
</dbReference>
<evidence type="ECO:0000256" key="1">
    <source>
        <dbReference type="SAM" id="Phobius"/>
    </source>
</evidence>
<evidence type="ECO:0000313" key="3">
    <source>
        <dbReference type="EMBL" id="OPC61077.1"/>
    </source>
</evidence>
<dbReference type="Proteomes" id="UP000190813">
    <property type="component" value="Unassembled WGS sequence"/>
</dbReference>
<dbReference type="Pfam" id="PF02517">
    <property type="entry name" value="Rce1-like"/>
    <property type="match status" value="1"/>
</dbReference>
<feature type="transmembrane region" description="Helical" evidence="1">
    <location>
        <begin position="244"/>
        <end position="263"/>
    </location>
</feature>
<feature type="transmembrane region" description="Helical" evidence="1">
    <location>
        <begin position="47"/>
        <end position="67"/>
    </location>
</feature>
<protein>
    <submittedName>
        <fullName evidence="3">Abortive infection protein</fullName>
    </submittedName>
</protein>
<feature type="transmembrane region" description="Helical" evidence="1">
    <location>
        <begin position="181"/>
        <end position="198"/>
    </location>
</feature>
<keyword evidence="1" id="KW-0812">Transmembrane</keyword>
<organism evidence="3 4">
    <name type="scientific">Elizabethkingia occulta</name>
    <dbReference type="NCBI Taxonomy" id="1867263"/>
    <lineage>
        <taxon>Bacteria</taxon>
        <taxon>Pseudomonadati</taxon>
        <taxon>Bacteroidota</taxon>
        <taxon>Flavobacteriia</taxon>
        <taxon>Flavobacteriales</taxon>
        <taxon>Weeksellaceae</taxon>
        <taxon>Elizabethkingia</taxon>
    </lineage>
</organism>
<feature type="transmembrane region" description="Helical" evidence="1">
    <location>
        <begin position="120"/>
        <end position="137"/>
    </location>
</feature>
<dbReference type="GO" id="GO:0004175">
    <property type="term" value="F:endopeptidase activity"/>
    <property type="evidence" value="ECO:0007669"/>
    <property type="project" value="UniProtKB-ARBA"/>
</dbReference>
<feature type="transmembrane region" description="Helical" evidence="1">
    <location>
        <begin position="157"/>
        <end position="174"/>
    </location>
</feature>
<keyword evidence="1" id="KW-0472">Membrane</keyword>
<name>A0A1T3M8V6_9FLAO</name>
<keyword evidence="4" id="KW-1185">Reference proteome</keyword>
<evidence type="ECO:0000313" key="4">
    <source>
        <dbReference type="Proteomes" id="UP000190813"/>
    </source>
</evidence>
<dbReference type="PANTHER" id="PTHR39430">
    <property type="entry name" value="MEMBRANE-ASSOCIATED PROTEASE-RELATED"/>
    <property type="match status" value="1"/>
</dbReference>
<reference evidence="3 4" key="1">
    <citation type="submission" date="2016-06" db="EMBL/GenBank/DDBJ databases">
        <title>Revisiting the taxonomy of the Elizabethkingia Genus based on Whole-Genome Sequencing, Optical Mapping, and MALDI-TOF.</title>
        <authorList>
            <person name="Nicholson A.C."/>
        </authorList>
    </citation>
    <scope>NUCLEOTIDE SEQUENCE [LARGE SCALE GENOMIC DNA]</scope>
    <source>
        <strain evidence="3 4">G4070</strain>
    </source>
</reference>
<sequence length="275" mass="30433">MESIAQSPVKKSYTYYLLILLFYILSLVIFIVVSGTTKELPVEYKDLTTVAASSGLTFILVIIFTKWSKLTPNMVGILPGKLTLKRFFTGISIGLMAAIFQLLISLLFFHDHLTLSLNSLSTKAIILNILLYFFVALREEFVFRSYPLNALNNSLKSTISLLIIIIVFIAEHILAGMSWKMAIIGSGFGGLLFGIAALRTKGLALPIGLHFAWNLGQWITGFKNGTGIYKVIVEAGYEQKAENIGLMAFVFVMCIALALVIFLTKSQNISQRSTL</sequence>
<feature type="transmembrane region" description="Helical" evidence="1">
    <location>
        <begin position="15"/>
        <end position="35"/>
    </location>
</feature>
<dbReference type="GO" id="GO:0080120">
    <property type="term" value="P:CAAX-box protein maturation"/>
    <property type="evidence" value="ECO:0007669"/>
    <property type="project" value="UniProtKB-ARBA"/>
</dbReference>
<dbReference type="EMBL" id="MAHX01000021">
    <property type="protein sequence ID" value="OPC61077.1"/>
    <property type="molecule type" value="Genomic_DNA"/>
</dbReference>
<feature type="transmembrane region" description="Helical" evidence="1">
    <location>
        <begin position="87"/>
        <end position="108"/>
    </location>
</feature>
<evidence type="ECO:0000259" key="2">
    <source>
        <dbReference type="Pfam" id="PF02517"/>
    </source>
</evidence>
<proteinExistence type="predicted"/>
<comment type="caution">
    <text evidence="3">The sequence shown here is derived from an EMBL/GenBank/DDBJ whole genome shotgun (WGS) entry which is preliminary data.</text>
</comment>
<accession>A0A1T3M8V6</accession>
<keyword evidence="1" id="KW-1133">Transmembrane helix</keyword>
<dbReference type="AlphaFoldDB" id="A0A1T3M8V6"/>
<dbReference type="RefSeq" id="WP_078773125.1">
    <property type="nucleotide sequence ID" value="NZ_CBCSBR010000061.1"/>
</dbReference>